<comment type="caution">
    <text evidence="1">The sequence shown here is derived from an EMBL/GenBank/DDBJ whole genome shotgun (WGS) entry which is preliminary data.</text>
</comment>
<keyword evidence="2" id="KW-1185">Reference proteome</keyword>
<proteinExistence type="predicted"/>
<gene>
    <name evidence="1" type="ORF">Q31b_21950</name>
</gene>
<organism evidence="1 2">
    <name type="scientific">Novipirellula aureliae</name>
    <dbReference type="NCBI Taxonomy" id="2527966"/>
    <lineage>
        <taxon>Bacteria</taxon>
        <taxon>Pseudomonadati</taxon>
        <taxon>Planctomycetota</taxon>
        <taxon>Planctomycetia</taxon>
        <taxon>Pirellulales</taxon>
        <taxon>Pirellulaceae</taxon>
        <taxon>Novipirellula</taxon>
    </lineage>
</organism>
<reference evidence="1 2" key="1">
    <citation type="submission" date="2019-02" db="EMBL/GenBank/DDBJ databases">
        <title>Deep-cultivation of Planctomycetes and their phenomic and genomic characterization uncovers novel biology.</title>
        <authorList>
            <person name="Wiegand S."/>
            <person name="Jogler M."/>
            <person name="Boedeker C."/>
            <person name="Pinto D."/>
            <person name="Vollmers J."/>
            <person name="Rivas-Marin E."/>
            <person name="Kohn T."/>
            <person name="Peeters S.H."/>
            <person name="Heuer A."/>
            <person name="Rast P."/>
            <person name="Oberbeckmann S."/>
            <person name="Bunk B."/>
            <person name="Jeske O."/>
            <person name="Meyerdierks A."/>
            <person name="Storesund J.E."/>
            <person name="Kallscheuer N."/>
            <person name="Luecker S."/>
            <person name="Lage O.M."/>
            <person name="Pohl T."/>
            <person name="Merkel B.J."/>
            <person name="Hornburger P."/>
            <person name="Mueller R.-W."/>
            <person name="Bruemmer F."/>
            <person name="Labrenz M."/>
            <person name="Spormann A.M."/>
            <person name="Op Den Camp H."/>
            <person name="Overmann J."/>
            <person name="Amann R."/>
            <person name="Jetten M.S.M."/>
            <person name="Mascher T."/>
            <person name="Medema M.H."/>
            <person name="Devos D.P."/>
            <person name="Kaster A.-K."/>
            <person name="Ovreas L."/>
            <person name="Rohde M."/>
            <person name="Galperin M.Y."/>
            <person name="Jogler C."/>
        </authorList>
    </citation>
    <scope>NUCLEOTIDE SEQUENCE [LARGE SCALE GENOMIC DNA]</scope>
    <source>
        <strain evidence="1 2">Q31b</strain>
    </source>
</reference>
<accession>A0A5C6E5D3</accession>
<dbReference type="Proteomes" id="UP000315471">
    <property type="component" value="Unassembled WGS sequence"/>
</dbReference>
<evidence type="ECO:0000313" key="1">
    <source>
        <dbReference type="EMBL" id="TWU43157.1"/>
    </source>
</evidence>
<protein>
    <submittedName>
        <fullName evidence="1">Uncharacterized protein</fullName>
    </submittedName>
</protein>
<evidence type="ECO:0000313" key="2">
    <source>
        <dbReference type="Proteomes" id="UP000315471"/>
    </source>
</evidence>
<dbReference type="AlphaFoldDB" id="A0A5C6E5D3"/>
<name>A0A5C6E5D3_9BACT</name>
<sequence>MHLQWVMTICHGVGLEQPIEASCYGGLGFVTTKKEGKQLS</sequence>
<dbReference type="EMBL" id="SJPY01000003">
    <property type="protein sequence ID" value="TWU43157.1"/>
    <property type="molecule type" value="Genomic_DNA"/>
</dbReference>